<dbReference type="Gene3D" id="1.20.1740.10">
    <property type="entry name" value="Amino acid/polyamine transporter I"/>
    <property type="match status" value="1"/>
</dbReference>
<keyword evidence="3 6" id="KW-1133">Transmembrane helix</keyword>
<evidence type="ECO:0000256" key="3">
    <source>
        <dbReference type="ARBA" id="ARBA00022989"/>
    </source>
</evidence>
<organism evidence="7">
    <name type="scientific">Dissulfuribacter thermophilus</name>
    <dbReference type="NCBI Taxonomy" id="1156395"/>
    <lineage>
        <taxon>Bacteria</taxon>
        <taxon>Pseudomonadati</taxon>
        <taxon>Thermodesulfobacteriota</taxon>
        <taxon>Dissulfuribacteria</taxon>
        <taxon>Dissulfuribacterales</taxon>
        <taxon>Dissulfuribacteraceae</taxon>
        <taxon>Dissulfuribacter</taxon>
    </lineage>
</organism>
<sequence length="305" mass="34839">LVLSGAVLTSYVGVTGLVERITLDRIFPAFLLKKNRRGSSYRIIILFFLLCASILFITHGEVEVLAGVYTISFLSVMGLFAMGNILLKIKRSRLPRPERASWGSVFLAIIAVLVALFGNIIKEPPPGEPYNIAIFAEYFLPTIVFIWIMLNRIMLLDGLLHFIEIIFVPILKLVNAIDKKILETIDKIQSQEFVFFTRGDNLANLNKVLLYIKNNEHTRKIKIVHVASEEDKAVIEKLERDLEFLNREYPEIDIEFVKLKGKFGPELIRKLSKEWNIPINFMFIGSPGDRFPYSIEELGGVRLII</sequence>
<name>A0A7V2WTD0_9BACT</name>
<keyword evidence="5" id="KW-0175">Coiled coil</keyword>
<proteinExistence type="predicted"/>
<dbReference type="EMBL" id="DRND01000390">
    <property type="protein sequence ID" value="HFC47201.1"/>
    <property type="molecule type" value="Genomic_DNA"/>
</dbReference>
<reference evidence="7" key="1">
    <citation type="journal article" date="2020" name="mSystems">
        <title>Genome- and Community-Level Interaction Insights into Carbon Utilization and Element Cycling Functions of Hydrothermarchaeota in Hydrothermal Sediment.</title>
        <authorList>
            <person name="Zhou Z."/>
            <person name="Liu Y."/>
            <person name="Xu W."/>
            <person name="Pan J."/>
            <person name="Luo Z.H."/>
            <person name="Li M."/>
        </authorList>
    </citation>
    <scope>NUCLEOTIDE SEQUENCE [LARGE SCALE GENOMIC DNA]</scope>
    <source>
        <strain evidence="7">HyVt-503</strain>
    </source>
</reference>
<protein>
    <submittedName>
        <fullName evidence="7">Amino acid permease</fullName>
    </submittedName>
</protein>
<dbReference type="AlphaFoldDB" id="A0A7V2WTD0"/>
<keyword evidence="2 6" id="KW-0812">Transmembrane</keyword>
<comment type="subcellular location">
    <subcellularLocation>
        <location evidence="1">Membrane</location>
        <topology evidence="1">Multi-pass membrane protein</topology>
    </subcellularLocation>
</comment>
<dbReference type="InterPro" id="IPR002293">
    <property type="entry name" value="AA/rel_permease1"/>
</dbReference>
<feature type="non-terminal residue" evidence="7">
    <location>
        <position position="1"/>
    </location>
</feature>
<evidence type="ECO:0000256" key="5">
    <source>
        <dbReference type="SAM" id="Coils"/>
    </source>
</evidence>
<evidence type="ECO:0000256" key="1">
    <source>
        <dbReference type="ARBA" id="ARBA00004141"/>
    </source>
</evidence>
<feature type="transmembrane region" description="Helical" evidence="6">
    <location>
        <begin position="99"/>
        <end position="118"/>
    </location>
</feature>
<evidence type="ECO:0000256" key="2">
    <source>
        <dbReference type="ARBA" id="ARBA00022692"/>
    </source>
</evidence>
<evidence type="ECO:0000256" key="6">
    <source>
        <dbReference type="SAM" id="Phobius"/>
    </source>
</evidence>
<dbReference type="GO" id="GO:0016020">
    <property type="term" value="C:membrane"/>
    <property type="evidence" value="ECO:0007669"/>
    <property type="project" value="UniProtKB-SubCell"/>
</dbReference>
<feature type="transmembrane region" description="Helical" evidence="6">
    <location>
        <begin position="64"/>
        <end position="87"/>
    </location>
</feature>
<gene>
    <name evidence="7" type="ORF">ENJ63_04890</name>
</gene>
<evidence type="ECO:0000313" key="7">
    <source>
        <dbReference type="EMBL" id="HFC47201.1"/>
    </source>
</evidence>
<dbReference type="Proteomes" id="UP000885797">
    <property type="component" value="Unassembled WGS sequence"/>
</dbReference>
<dbReference type="GO" id="GO:0022857">
    <property type="term" value="F:transmembrane transporter activity"/>
    <property type="evidence" value="ECO:0007669"/>
    <property type="project" value="InterPro"/>
</dbReference>
<comment type="caution">
    <text evidence="7">The sequence shown here is derived from an EMBL/GenBank/DDBJ whole genome shotgun (WGS) entry which is preliminary data.</text>
</comment>
<evidence type="ECO:0000256" key="4">
    <source>
        <dbReference type="ARBA" id="ARBA00023136"/>
    </source>
</evidence>
<feature type="transmembrane region" description="Helical" evidence="6">
    <location>
        <begin position="130"/>
        <end position="150"/>
    </location>
</feature>
<keyword evidence="4 6" id="KW-0472">Membrane</keyword>
<accession>A0A7V2WTD0</accession>
<feature type="coiled-coil region" evidence="5">
    <location>
        <begin position="228"/>
        <end position="255"/>
    </location>
</feature>
<dbReference type="Pfam" id="PF13520">
    <property type="entry name" value="AA_permease_2"/>
    <property type="match status" value="1"/>
</dbReference>
<feature type="transmembrane region" description="Helical" evidence="6">
    <location>
        <begin position="40"/>
        <end position="58"/>
    </location>
</feature>